<feature type="region of interest" description="Disordered" evidence="1">
    <location>
        <begin position="353"/>
        <end position="387"/>
    </location>
</feature>
<gene>
    <name evidence="2" type="ORF">Cvel_18250</name>
</gene>
<sequence length="450" mass="48227">MVEIVGPSLNGRDLQKRRGQKSCQPQTEVFLPPPEAAVDFAEFCSSALTCTTFFNSGFLSFVRSKGLMDYHLQVTPDSQLGFRMTVQYGEERYGPARYANCLSCLDQGPPCSIEVGVYGVGPASAGRSCLTNADTKVGQTHEGRFNWFIDGKARPMAVVCPARHSEHLSDMATGELLEFWESVGVLIRTLGISFHEIIVNQGTYRNLAHLHAKIWFAEEEFMEALRARLPQKFPVWEELDALYAVLDKPQPAAVMAKLPLFMERAGVPRVFVRGVPAWVSCADLAACLEGSGFEGVRVVGLPDSSTEGRGKNHGGLVPSNPPSPSNSAVSTATGASSSSFPRAVSSCRLACSPVEEGKGPSPNEGGGGGEEKGPEGEGGACSRQSTGSTMTLSSLAAAAAVRARTKKPSNSCTLEFPLGAFEEACRTICELHASKPFGGSQRLFVKWVKH</sequence>
<accession>A0A0G4FQN1</accession>
<evidence type="ECO:0000313" key="2">
    <source>
        <dbReference type="EMBL" id="CEM16760.1"/>
    </source>
</evidence>
<dbReference type="EMBL" id="CDMZ01000553">
    <property type="protein sequence ID" value="CEM16760.1"/>
    <property type="molecule type" value="Genomic_DNA"/>
</dbReference>
<feature type="region of interest" description="Disordered" evidence="1">
    <location>
        <begin position="304"/>
        <end position="340"/>
    </location>
</feature>
<dbReference type="VEuPathDB" id="CryptoDB:Cvel_18250"/>
<organism evidence="2">
    <name type="scientific">Chromera velia CCMP2878</name>
    <dbReference type="NCBI Taxonomy" id="1169474"/>
    <lineage>
        <taxon>Eukaryota</taxon>
        <taxon>Sar</taxon>
        <taxon>Alveolata</taxon>
        <taxon>Colpodellida</taxon>
        <taxon>Chromeraceae</taxon>
        <taxon>Chromera</taxon>
    </lineage>
</organism>
<feature type="compositionally biased region" description="Low complexity" evidence="1">
    <location>
        <begin position="325"/>
        <end position="340"/>
    </location>
</feature>
<proteinExistence type="predicted"/>
<feature type="region of interest" description="Disordered" evidence="1">
    <location>
        <begin position="1"/>
        <end position="20"/>
    </location>
</feature>
<name>A0A0G4FQN1_9ALVE</name>
<protein>
    <submittedName>
        <fullName evidence="2">Uncharacterized protein</fullName>
    </submittedName>
</protein>
<evidence type="ECO:0000256" key="1">
    <source>
        <dbReference type="SAM" id="MobiDB-lite"/>
    </source>
</evidence>
<reference evidence="2" key="1">
    <citation type="submission" date="2014-11" db="EMBL/GenBank/DDBJ databases">
        <authorList>
            <person name="Otto D Thomas"/>
            <person name="Naeem Raeece"/>
        </authorList>
    </citation>
    <scope>NUCLEOTIDE SEQUENCE</scope>
</reference>
<dbReference type="AlphaFoldDB" id="A0A0G4FQN1"/>